<dbReference type="InParanoid" id="J0DDV2"/>
<proteinExistence type="predicted"/>
<reference evidence="2" key="1">
    <citation type="journal article" date="2012" name="Science">
        <title>The Paleozoic origin of enzymatic lignin decomposition reconstructed from 31 fungal genomes.</title>
        <authorList>
            <person name="Floudas D."/>
            <person name="Binder M."/>
            <person name="Riley R."/>
            <person name="Barry K."/>
            <person name="Blanchette R.A."/>
            <person name="Henrissat B."/>
            <person name="Martinez A.T."/>
            <person name="Otillar R."/>
            <person name="Spatafora J.W."/>
            <person name="Yadav J.S."/>
            <person name="Aerts A."/>
            <person name="Benoit I."/>
            <person name="Boyd A."/>
            <person name="Carlson A."/>
            <person name="Copeland A."/>
            <person name="Coutinho P.M."/>
            <person name="de Vries R.P."/>
            <person name="Ferreira P."/>
            <person name="Findley K."/>
            <person name="Foster B."/>
            <person name="Gaskell J."/>
            <person name="Glotzer D."/>
            <person name="Gorecki P."/>
            <person name="Heitman J."/>
            <person name="Hesse C."/>
            <person name="Hori C."/>
            <person name="Igarashi K."/>
            <person name="Jurgens J.A."/>
            <person name="Kallen N."/>
            <person name="Kersten P."/>
            <person name="Kohler A."/>
            <person name="Kuees U."/>
            <person name="Kumar T.K.A."/>
            <person name="Kuo A."/>
            <person name="LaButti K."/>
            <person name="Larrondo L.F."/>
            <person name="Lindquist E."/>
            <person name="Ling A."/>
            <person name="Lombard V."/>
            <person name="Lucas S."/>
            <person name="Lundell T."/>
            <person name="Martin R."/>
            <person name="McLaughlin D.J."/>
            <person name="Morgenstern I."/>
            <person name="Morin E."/>
            <person name="Murat C."/>
            <person name="Nagy L.G."/>
            <person name="Nolan M."/>
            <person name="Ohm R.A."/>
            <person name="Patyshakuliyeva A."/>
            <person name="Rokas A."/>
            <person name="Ruiz-Duenas F.J."/>
            <person name="Sabat G."/>
            <person name="Salamov A."/>
            <person name="Samejima M."/>
            <person name="Schmutz J."/>
            <person name="Slot J.C."/>
            <person name="St John F."/>
            <person name="Stenlid J."/>
            <person name="Sun H."/>
            <person name="Sun S."/>
            <person name="Syed K."/>
            <person name="Tsang A."/>
            <person name="Wiebenga A."/>
            <person name="Young D."/>
            <person name="Pisabarro A."/>
            <person name="Eastwood D.C."/>
            <person name="Martin F."/>
            <person name="Cullen D."/>
            <person name="Grigoriev I.V."/>
            <person name="Hibbett D.S."/>
        </authorList>
    </citation>
    <scope>NUCLEOTIDE SEQUENCE [LARGE SCALE GENOMIC DNA]</scope>
    <source>
        <strain evidence="2">TFB10046</strain>
    </source>
</reference>
<organism evidence="1 2">
    <name type="scientific">Auricularia subglabra (strain TFB-10046 / SS5)</name>
    <name type="common">White-rot fungus</name>
    <name type="synonym">Auricularia delicata (strain TFB10046)</name>
    <dbReference type="NCBI Taxonomy" id="717982"/>
    <lineage>
        <taxon>Eukaryota</taxon>
        <taxon>Fungi</taxon>
        <taxon>Dikarya</taxon>
        <taxon>Basidiomycota</taxon>
        <taxon>Agaricomycotina</taxon>
        <taxon>Agaricomycetes</taxon>
        <taxon>Auriculariales</taxon>
        <taxon>Auriculariaceae</taxon>
        <taxon>Auricularia</taxon>
    </lineage>
</organism>
<evidence type="ECO:0000313" key="2">
    <source>
        <dbReference type="Proteomes" id="UP000006514"/>
    </source>
</evidence>
<dbReference type="KEGG" id="adl:AURDEDRAFT_125168"/>
<dbReference type="EMBL" id="JH687770">
    <property type="protein sequence ID" value="EJD44614.1"/>
    <property type="molecule type" value="Genomic_DNA"/>
</dbReference>
<evidence type="ECO:0000313" key="1">
    <source>
        <dbReference type="EMBL" id="EJD44614.1"/>
    </source>
</evidence>
<dbReference type="Proteomes" id="UP000006514">
    <property type="component" value="Unassembled WGS sequence"/>
</dbReference>
<sequence>MAALIFLHRVLPNADFERLNELSTEIIPVVQDLIVGTQVEDLVLELSLDVWTRWALLLRHFEDDGSHLLIQFMGRLAMASGDTPSRQVASHILRRVQRVTCSTDVLSQFPDESGPLRKFFIAALRYDSAASDTGVYPVTQMTADDYTCITGETEFYELDTTTSDAMRLLDVRYEFYYSMRTLCTSRDFHALGTSLHRLLLRDPRAVDFTAESVQLFADGMAPLDFQLPISSWSDTLQHCADVLRACSRDASGHNHRQAANILQLRSYLQNRDLDAVRDFASKLVKKRDLSELWYWYALSHIVNDEALFDVFETIAHLDAYNFERERAPRQSTSDLRRSTVSSLPR</sequence>
<dbReference type="AlphaFoldDB" id="J0DDV2"/>
<accession>J0DDV2</accession>
<gene>
    <name evidence="1" type="ORF">AURDEDRAFT_125168</name>
</gene>
<keyword evidence="2" id="KW-1185">Reference proteome</keyword>
<protein>
    <submittedName>
        <fullName evidence="1">Uncharacterized protein</fullName>
    </submittedName>
</protein>
<name>J0DDV2_AURST</name>